<gene>
    <name evidence="1" type="ORF">ACFOD3_06105</name>
</gene>
<dbReference type="Proteomes" id="UP001595420">
    <property type="component" value="Unassembled WGS sequence"/>
</dbReference>
<evidence type="ECO:0000313" key="1">
    <source>
        <dbReference type="EMBL" id="MFC2999457.1"/>
    </source>
</evidence>
<name>A0ABV7BP70_9PROT</name>
<dbReference type="Pfam" id="PF13289">
    <property type="entry name" value="SIR2_2"/>
    <property type="match status" value="1"/>
</dbReference>
<reference evidence="2" key="1">
    <citation type="journal article" date="2019" name="Int. J. Syst. Evol. Microbiol.">
        <title>The Global Catalogue of Microorganisms (GCM) 10K type strain sequencing project: providing services to taxonomists for standard genome sequencing and annotation.</title>
        <authorList>
            <consortium name="The Broad Institute Genomics Platform"/>
            <consortium name="The Broad Institute Genome Sequencing Center for Infectious Disease"/>
            <person name="Wu L."/>
            <person name="Ma J."/>
        </authorList>
    </citation>
    <scope>NUCLEOTIDE SEQUENCE [LARGE SCALE GENOMIC DNA]</scope>
    <source>
        <strain evidence="2">CGMCC 1.16855</strain>
    </source>
</reference>
<keyword evidence="2" id="KW-1185">Reference proteome</keyword>
<accession>A0ABV7BP70</accession>
<sequence length="341" mass="38687">MEYFRQRFVEELNDEGLVRVRAFEWTPAEVLQTMAPNDYEVHFLDWVTDQKAEAKDRAREFLERLNCLDRFNRLHTQLERQSVIPFVGAGLSRPTGFPLWGTFLGGLTADYPAIADQVGAHLAAYEYEVAAQLVLDRMGPDVFAEAVQNAFGSRIKTLKGPVQLLPQIFRRGCLTTNFDYVLNRVYEASDCRLRDEFAGNRLNEAPRRLADEPHCLLRLHGEADSAQGRVLTGAEYTACYGDGGKYREIFKLLIANTSLLFLGCSLSVDRTVHALREIKQAAVVETPRHFAFLPLTEGTDREARRTELGQADIHPIWYPPENHDQAIEDLLISLMEGGFHD</sequence>
<comment type="caution">
    <text evidence="1">The sequence shown here is derived from an EMBL/GenBank/DDBJ whole genome shotgun (WGS) entry which is preliminary data.</text>
</comment>
<organism evidence="1 2">
    <name type="scientific">Falsiroseomonas tokyonensis</name>
    <dbReference type="NCBI Taxonomy" id="430521"/>
    <lineage>
        <taxon>Bacteria</taxon>
        <taxon>Pseudomonadati</taxon>
        <taxon>Pseudomonadota</taxon>
        <taxon>Alphaproteobacteria</taxon>
        <taxon>Acetobacterales</taxon>
        <taxon>Roseomonadaceae</taxon>
        <taxon>Falsiroseomonas</taxon>
    </lineage>
</organism>
<dbReference type="EMBL" id="JBHRSB010000001">
    <property type="protein sequence ID" value="MFC2999457.1"/>
    <property type="molecule type" value="Genomic_DNA"/>
</dbReference>
<dbReference type="RefSeq" id="WP_216835346.1">
    <property type="nucleotide sequence ID" value="NZ_JAFNJS010000001.1"/>
</dbReference>
<proteinExistence type="predicted"/>
<protein>
    <submittedName>
        <fullName evidence="1">SIR2 family protein</fullName>
    </submittedName>
</protein>
<evidence type="ECO:0000313" key="2">
    <source>
        <dbReference type="Proteomes" id="UP001595420"/>
    </source>
</evidence>